<keyword evidence="4" id="KW-1185">Reference proteome</keyword>
<dbReference type="AlphaFoldDB" id="A0A2M8VH93"/>
<dbReference type="EMBL" id="PGTX01000009">
    <property type="protein sequence ID" value="PJI76061.1"/>
    <property type="molecule type" value="Genomic_DNA"/>
</dbReference>
<dbReference type="InterPro" id="IPR023374">
    <property type="entry name" value="AttH-like_dom_sf"/>
</dbReference>
<comment type="caution">
    <text evidence="3">The sequence shown here is derived from an EMBL/GenBank/DDBJ whole genome shotgun (WGS) entry which is preliminary data.</text>
</comment>
<keyword evidence="3" id="KW-0378">Hydrolase</keyword>
<dbReference type="PANTHER" id="PTHR38591">
    <property type="entry name" value="HYDROLASE"/>
    <property type="match status" value="1"/>
</dbReference>
<evidence type="ECO:0000259" key="2">
    <source>
        <dbReference type="Pfam" id="PF07143"/>
    </source>
</evidence>
<feature type="domain" description="AttH" evidence="2">
    <location>
        <begin position="61"/>
        <end position="240"/>
    </location>
</feature>
<proteinExistence type="predicted"/>
<dbReference type="SUPFAM" id="SSF159245">
    <property type="entry name" value="AttH-like"/>
    <property type="match status" value="1"/>
</dbReference>
<dbReference type="PANTHER" id="PTHR38591:SF1">
    <property type="entry name" value="BLL1000 PROTEIN"/>
    <property type="match status" value="1"/>
</dbReference>
<gene>
    <name evidence="3" type="ORF">B0G85_2050</name>
</gene>
<evidence type="ECO:0000256" key="1">
    <source>
        <dbReference type="SAM" id="SignalP"/>
    </source>
</evidence>
<sequence length="377" mass="41979">MSNTLRRLILKNLAVFGFTPSLKSFAASTAPMAPPSPNFPAVLPRALVFPRDYGAHPEYRTEWWYMTGWLGEGQDAIGFQVTFFRSRTRHPESNPSRFAPQQLLFAHAALAIPGEGKLRHAELSGRVGPTGNTFSAIDTNLELSGWRLQRQANDIYTVEIAADTFILKIEARPKSGPVLRGAGGVSSKGPAAQFASYYYSRPQLAISAQITLKDESKGPRIFEQSINKTGLAWFDHEWSSSLMMPGAVGWDWIGINLLDGGSIMAFRMRDAAGNTLFSDWDRRDAGGKLIKNYRNASWNPIGKWRSNRSQFTYPERIALRAENREWMLKPLMQDQEVDARASTGGYYYEGAVELLEQGKVVGRGYLELTGYGAPVTL</sequence>
<dbReference type="Gene3D" id="2.40.370.10">
    <property type="entry name" value="AttH-like domain"/>
    <property type="match status" value="2"/>
</dbReference>
<reference evidence="3 4" key="1">
    <citation type="submission" date="2017-11" db="EMBL/GenBank/DDBJ databases">
        <title>Genomic Encyclopedia of Type Strains, Phase III (KMG-III): the genomes of soil and plant-associated and newly described type strains.</title>
        <authorList>
            <person name="Whitman W."/>
        </authorList>
    </citation>
    <scope>NUCLEOTIDE SEQUENCE [LARGE SCALE GENOMIC DNA]</scope>
    <source>
        <strain evidence="3 4">UB-Domo-W1</strain>
    </source>
</reference>
<dbReference type="Proteomes" id="UP000229366">
    <property type="component" value="Unassembled WGS sequence"/>
</dbReference>
<dbReference type="RefSeq" id="WP_198508814.1">
    <property type="nucleotide sequence ID" value="NZ_CBCSBW010000010.1"/>
</dbReference>
<dbReference type="InterPro" id="IPR010791">
    <property type="entry name" value="AttH_dom"/>
</dbReference>
<protein>
    <submittedName>
        <fullName evidence="3">Putative secreted hydrolase</fullName>
    </submittedName>
</protein>
<evidence type="ECO:0000313" key="4">
    <source>
        <dbReference type="Proteomes" id="UP000229366"/>
    </source>
</evidence>
<organism evidence="3 4">
    <name type="scientific">Polynucleobacter brandtiae</name>
    <dbReference type="NCBI Taxonomy" id="1938816"/>
    <lineage>
        <taxon>Bacteria</taxon>
        <taxon>Pseudomonadati</taxon>
        <taxon>Pseudomonadota</taxon>
        <taxon>Betaproteobacteria</taxon>
        <taxon>Burkholderiales</taxon>
        <taxon>Burkholderiaceae</taxon>
        <taxon>Polynucleobacter</taxon>
    </lineage>
</organism>
<dbReference type="Pfam" id="PF07143">
    <property type="entry name" value="CrtC"/>
    <property type="match status" value="1"/>
</dbReference>
<feature type="chain" id="PRO_5015006351" evidence="1">
    <location>
        <begin position="27"/>
        <end position="377"/>
    </location>
</feature>
<dbReference type="Pfam" id="PF17186">
    <property type="entry name" value="Lipocalin_9"/>
    <property type="match status" value="1"/>
</dbReference>
<accession>A0A2M8VH93</accession>
<evidence type="ECO:0000313" key="3">
    <source>
        <dbReference type="EMBL" id="PJI76061.1"/>
    </source>
</evidence>
<feature type="signal peptide" evidence="1">
    <location>
        <begin position="1"/>
        <end position="26"/>
    </location>
</feature>
<name>A0A2M8VH93_9BURK</name>
<dbReference type="GO" id="GO:0016787">
    <property type="term" value="F:hydrolase activity"/>
    <property type="evidence" value="ECO:0007669"/>
    <property type="project" value="UniProtKB-KW"/>
</dbReference>
<keyword evidence="1" id="KW-0732">Signal</keyword>